<dbReference type="SUPFAM" id="SSF54593">
    <property type="entry name" value="Glyoxalase/Bleomycin resistance protein/Dihydroxybiphenyl dioxygenase"/>
    <property type="match status" value="1"/>
</dbReference>
<evidence type="ECO:0000259" key="1">
    <source>
        <dbReference type="Pfam" id="PF06983"/>
    </source>
</evidence>
<evidence type="ECO:0000313" key="2">
    <source>
        <dbReference type="EMBL" id="RWX02490.1"/>
    </source>
</evidence>
<organism evidence="2 3">
    <name type="scientific">Flavobacterium cerinum</name>
    <dbReference type="NCBI Taxonomy" id="2502784"/>
    <lineage>
        <taxon>Bacteria</taxon>
        <taxon>Pseudomonadati</taxon>
        <taxon>Bacteroidota</taxon>
        <taxon>Flavobacteriia</taxon>
        <taxon>Flavobacteriales</taxon>
        <taxon>Flavobacteriaceae</taxon>
        <taxon>Flavobacterium</taxon>
    </lineage>
</organism>
<dbReference type="AlphaFoldDB" id="A0A444HE12"/>
<dbReference type="Proteomes" id="UP000287527">
    <property type="component" value="Unassembled WGS sequence"/>
</dbReference>
<proteinExistence type="predicted"/>
<dbReference type="PANTHER" id="PTHR33990:SF2">
    <property type="entry name" value="PHNB-LIKE DOMAIN-CONTAINING PROTEIN"/>
    <property type="match status" value="1"/>
</dbReference>
<dbReference type="CDD" id="cd06588">
    <property type="entry name" value="PhnB_like"/>
    <property type="match status" value="1"/>
</dbReference>
<dbReference type="InterPro" id="IPR009725">
    <property type="entry name" value="3_dmu_93_MTrfase"/>
</dbReference>
<dbReference type="OrthoDB" id="9806473at2"/>
<dbReference type="PANTHER" id="PTHR33990">
    <property type="entry name" value="PROTEIN YJDN-RELATED"/>
    <property type="match status" value="1"/>
</dbReference>
<dbReference type="PIRSF" id="PIRSF021700">
    <property type="entry name" value="3_dmu_93_MTrfase"/>
    <property type="match status" value="1"/>
</dbReference>
<dbReference type="InterPro" id="IPR029068">
    <property type="entry name" value="Glyas_Bleomycin-R_OHBP_Dase"/>
</dbReference>
<sequence length="157" mass="18178">MQKITPCLWFNGKVEEALEFYTSIFDSARVKDVTHYGEGSPMPAGSIMTATFDLEGQEFMILNAGPHFKFSEAISFVIHCIDQKEIDFFWEKLTADGGEESMCGWVKDKYGLSWQIFSIDLREMMLDEDPEKVQRVMHAVWQMRKLDLEKLKEAYNG</sequence>
<feature type="domain" description="PhnB-like" evidence="1">
    <location>
        <begin position="2"/>
        <end position="116"/>
    </location>
</feature>
<dbReference type="InterPro" id="IPR028973">
    <property type="entry name" value="PhnB-like"/>
</dbReference>
<dbReference type="Gene3D" id="3.10.180.10">
    <property type="entry name" value="2,3-Dihydroxybiphenyl 1,2-Dioxygenase, domain 1"/>
    <property type="match status" value="1"/>
</dbReference>
<keyword evidence="3" id="KW-1185">Reference proteome</keyword>
<dbReference type="EMBL" id="SBII01000002">
    <property type="protein sequence ID" value="RWX02490.1"/>
    <property type="molecule type" value="Genomic_DNA"/>
</dbReference>
<gene>
    <name evidence="2" type="ORF">EPI11_04530</name>
</gene>
<evidence type="ECO:0000313" key="3">
    <source>
        <dbReference type="Proteomes" id="UP000287527"/>
    </source>
</evidence>
<comment type="caution">
    <text evidence="2">The sequence shown here is derived from an EMBL/GenBank/DDBJ whole genome shotgun (WGS) entry which is preliminary data.</text>
</comment>
<dbReference type="Pfam" id="PF06983">
    <property type="entry name" value="3-dmu-9_3-mt"/>
    <property type="match status" value="1"/>
</dbReference>
<name>A0A444HE12_9FLAO</name>
<accession>A0A444HE12</accession>
<reference evidence="2 3" key="1">
    <citation type="submission" date="2019-01" db="EMBL/GenBank/DDBJ databases">
        <title>Flavobacterium sp. nov.,isolated from freshwater.</title>
        <authorList>
            <person name="Zhang R."/>
            <person name="Du Z.-J."/>
        </authorList>
    </citation>
    <scope>NUCLEOTIDE SEQUENCE [LARGE SCALE GENOMIC DNA]</scope>
    <source>
        <strain evidence="2 3">1E403</strain>
    </source>
</reference>
<protein>
    <submittedName>
        <fullName evidence="2">VOC family protein</fullName>
    </submittedName>
</protein>
<dbReference type="RefSeq" id="WP_128388762.1">
    <property type="nucleotide sequence ID" value="NZ_SBII01000002.1"/>
</dbReference>